<dbReference type="Gene3D" id="3.30.70.270">
    <property type="match status" value="2"/>
</dbReference>
<evidence type="ECO:0000313" key="4">
    <source>
        <dbReference type="EMBL" id="GCB64209.1"/>
    </source>
</evidence>
<evidence type="ECO:0000313" key="5">
    <source>
        <dbReference type="Proteomes" id="UP000288216"/>
    </source>
</evidence>
<reference evidence="4 5" key="1">
    <citation type="journal article" date="2018" name="Nat. Ecol. Evol.">
        <title>Shark genomes provide insights into elasmobranch evolution and the origin of vertebrates.</title>
        <authorList>
            <person name="Hara Y"/>
            <person name="Yamaguchi K"/>
            <person name="Onimaru K"/>
            <person name="Kadota M"/>
            <person name="Koyanagi M"/>
            <person name="Keeley SD"/>
            <person name="Tatsumi K"/>
            <person name="Tanaka K"/>
            <person name="Motone F"/>
            <person name="Kageyama Y"/>
            <person name="Nozu R"/>
            <person name="Adachi N"/>
            <person name="Nishimura O"/>
            <person name="Nakagawa R"/>
            <person name="Tanegashima C"/>
            <person name="Kiyatake I"/>
            <person name="Matsumoto R"/>
            <person name="Murakumo K"/>
            <person name="Nishida K"/>
            <person name="Terakita A"/>
            <person name="Kuratani S"/>
            <person name="Sato K"/>
            <person name="Hyodo S Kuraku.S."/>
        </authorList>
    </citation>
    <scope>NUCLEOTIDE SEQUENCE [LARGE SCALE GENOMIC DNA]</scope>
</reference>
<organism evidence="4 5">
    <name type="scientific">Scyliorhinus torazame</name>
    <name type="common">Cloudy catshark</name>
    <name type="synonym">Catulus torazame</name>
    <dbReference type="NCBI Taxonomy" id="75743"/>
    <lineage>
        <taxon>Eukaryota</taxon>
        <taxon>Metazoa</taxon>
        <taxon>Chordata</taxon>
        <taxon>Craniata</taxon>
        <taxon>Vertebrata</taxon>
        <taxon>Chondrichthyes</taxon>
        <taxon>Elasmobranchii</taxon>
        <taxon>Galeomorphii</taxon>
        <taxon>Galeoidea</taxon>
        <taxon>Carcharhiniformes</taxon>
        <taxon>Scyliorhinidae</taxon>
        <taxon>Scyliorhinus</taxon>
    </lineage>
</organism>
<sequence length="297" mass="34123">MCVKKPSGELRICIDPKDLNRKIMREHYPIPKREEITYEMARAKHFTKLDASKGFWQIQLDRSSRKLCTFNTPFGKYCYNRMPFGIISASGEFHRIMEQMMEAIEGVRIYVDDIIIWSTTPQEHISRLQRVFKRIREQGLCLNRAKCSFGQTELKFIGDHISLLGVRPDADKVAAITAMKKPEAKKAVLRFLGTVNFLGKFIPNLASHTTALRNLVRKTTDFQWLPAHESEWRELKTKLTTVLVLAFFEPAKETKISTDASHLALGQCSCNAVRLHRGTLLHMRHAPSPPRNSATRK</sequence>
<dbReference type="FunFam" id="3.30.70.270:FF:000026">
    <property type="entry name" value="Transposon Ty3-G Gag-Pol polyprotein"/>
    <property type="match status" value="1"/>
</dbReference>
<evidence type="ECO:0000256" key="2">
    <source>
        <dbReference type="ARBA" id="ARBA00012180"/>
    </source>
</evidence>
<dbReference type="OrthoDB" id="775972at2759"/>
<proteinExistence type="inferred from homology"/>
<evidence type="ECO:0000256" key="1">
    <source>
        <dbReference type="ARBA" id="ARBA00010879"/>
    </source>
</evidence>
<dbReference type="Proteomes" id="UP000288216">
    <property type="component" value="Unassembled WGS sequence"/>
</dbReference>
<dbReference type="InterPro" id="IPR050951">
    <property type="entry name" value="Retrovirus_Pol_polyprotein"/>
</dbReference>
<dbReference type="EMBL" id="BFAA01000045">
    <property type="protein sequence ID" value="GCB64209.1"/>
    <property type="molecule type" value="Genomic_DNA"/>
</dbReference>
<name>A0A401NTN1_SCYTO</name>
<dbReference type="EC" id="3.1.26.4" evidence="2"/>
<dbReference type="Pfam" id="PF00078">
    <property type="entry name" value="RVT_1"/>
    <property type="match status" value="1"/>
</dbReference>
<evidence type="ECO:0000259" key="3">
    <source>
        <dbReference type="PROSITE" id="PS50878"/>
    </source>
</evidence>
<dbReference type="PROSITE" id="PS50878">
    <property type="entry name" value="RT_POL"/>
    <property type="match status" value="1"/>
</dbReference>
<dbReference type="OMA" id="PAHESEW"/>
<protein>
    <recommendedName>
        <fullName evidence="2">ribonuclease H</fullName>
        <ecNumber evidence="2">3.1.26.4</ecNumber>
    </recommendedName>
</protein>
<dbReference type="AlphaFoldDB" id="A0A401NTN1"/>
<dbReference type="SUPFAM" id="SSF56672">
    <property type="entry name" value="DNA/RNA polymerases"/>
    <property type="match status" value="1"/>
</dbReference>
<dbReference type="CDD" id="cd01647">
    <property type="entry name" value="RT_LTR"/>
    <property type="match status" value="1"/>
</dbReference>
<dbReference type="PANTHER" id="PTHR37984:SF9">
    <property type="entry name" value="INTEGRASE CATALYTIC DOMAIN-CONTAINING PROTEIN"/>
    <property type="match status" value="1"/>
</dbReference>
<dbReference type="InterPro" id="IPR043128">
    <property type="entry name" value="Rev_trsase/Diguanyl_cyclase"/>
</dbReference>
<dbReference type="InterPro" id="IPR043502">
    <property type="entry name" value="DNA/RNA_pol_sf"/>
</dbReference>
<comment type="caution">
    <text evidence="4">The sequence shown here is derived from an EMBL/GenBank/DDBJ whole genome shotgun (WGS) entry which is preliminary data.</text>
</comment>
<feature type="domain" description="Reverse transcriptase" evidence="3">
    <location>
        <begin position="1"/>
        <end position="161"/>
    </location>
</feature>
<keyword evidence="5" id="KW-1185">Reference proteome</keyword>
<accession>A0A401NTN1</accession>
<gene>
    <name evidence="4" type="ORF">scyTo_0000249</name>
</gene>
<dbReference type="GO" id="GO:0004523">
    <property type="term" value="F:RNA-DNA hybrid ribonuclease activity"/>
    <property type="evidence" value="ECO:0007669"/>
    <property type="project" value="UniProtKB-EC"/>
</dbReference>
<dbReference type="InterPro" id="IPR000477">
    <property type="entry name" value="RT_dom"/>
</dbReference>
<dbReference type="STRING" id="75743.A0A401NTN1"/>
<dbReference type="PANTHER" id="PTHR37984">
    <property type="entry name" value="PROTEIN CBG26694"/>
    <property type="match status" value="1"/>
</dbReference>
<comment type="similarity">
    <text evidence="1">Belongs to the beta type-B retroviral polymerase family. HERV class-II K(HML-2) pol subfamily.</text>
</comment>